<evidence type="ECO:0000256" key="5">
    <source>
        <dbReference type="SAM" id="MobiDB-lite"/>
    </source>
</evidence>
<name>A0A1D2ACG5_AUXPR</name>
<feature type="compositionally biased region" description="Basic and acidic residues" evidence="5">
    <location>
        <begin position="583"/>
        <end position="595"/>
    </location>
</feature>
<feature type="compositionally biased region" description="Low complexity" evidence="5">
    <location>
        <begin position="491"/>
        <end position="506"/>
    </location>
</feature>
<sequence>MSPHFASSKSQQTRVKEVCRGVWQPLNVGMERAWRCELHAPLLPAIPLPPPSQPPAWKDEVPAKLHLTLAPSLASSEGTPGSQEGALGHCLETPDESSAGQGGSLERHSPPPQVSAFASAAVQSGVRGTDRPPAAPARAATASPLGSLSEADALRLSVLLAHARLQIQKEAQQGLASRSPSSGSEASPAADIHPLLMQGLTALCMGSQGSGGAAVPPPPPASLPSVRSLGQMHGAPAPAGPRPPMGNTITSGVPGMRGPVGFQRSASVPGHVGGAADLGSRAAACGSAAAPQPLPRITVAGRALVLPPGGTGLGRAASGVAGAPAGPPLPSGFQGTPAGPAPGPARPPASPSSWSGAAPHATPAAPHLERPSRSPAPRHAAEARAARREAPSPPSSDAPVDESEAAAELLLGIRTLVERPARAHSAPLLAATPGLAGRGGAAKRAQRASPAPRVDRAPGSASGEDDLGPGLWFPASCKRLRSGGAAGGPTGSRRPAGGARPASAGSWASEEDALPGGAAVRGAAERRAAAGSGELGEEGVASPEGAQRSASLTALGGAGRAPRLPGPQGPTPARAAPGQTRAELARARRAPLEKVERPITNGTYINRLHVTQQMAQLLFPQPEEARERGRAPGREGDAPANFNSLFKHRLVIVDEADEAWPVQYEGFMSSGQRHFRLTSGWSGLMRVQNVTIGDTLALERWTEDRTVIHLRIIRRQGREGEALPGPPA</sequence>
<feature type="compositionally biased region" description="Basic and acidic residues" evidence="5">
    <location>
        <begin position="379"/>
        <end position="390"/>
    </location>
</feature>
<dbReference type="AlphaFoldDB" id="A0A1D2ACG5"/>
<feature type="region of interest" description="Disordered" evidence="5">
    <location>
        <begin position="208"/>
        <end position="246"/>
    </location>
</feature>
<keyword evidence="4" id="KW-0539">Nucleus</keyword>
<evidence type="ECO:0000259" key="6">
    <source>
        <dbReference type="PROSITE" id="PS50863"/>
    </source>
</evidence>
<evidence type="ECO:0000256" key="1">
    <source>
        <dbReference type="ARBA" id="ARBA00023015"/>
    </source>
</evidence>
<gene>
    <name evidence="7" type="ORF">g.56022</name>
</gene>
<evidence type="ECO:0000313" key="7">
    <source>
        <dbReference type="EMBL" id="JAT76909.1"/>
    </source>
</evidence>
<protein>
    <recommendedName>
        <fullName evidence="6">TF-B3 domain-containing protein</fullName>
    </recommendedName>
</protein>
<proteinExistence type="predicted"/>
<feature type="compositionally biased region" description="Pro residues" evidence="5">
    <location>
        <begin position="339"/>
        <end position="350"/>
    </location>
</feature>
<dbReference type="Gene3D" id="2.40.330.10">
    <property type="entry name" value="DNA-binding pseudobarrel domain"/>
    <property type="match status" value="1"/>
</dbReference>
<feature type="region of interest" description="Disordered" evidence="5">
    <location>
        <begin position="73"/>
        <end position="145"/>
    </location>
</feature>
<accession>A0A1D2ACG5</accession>
<evidence type="ECO:0000256" key="2">
    <source>
        <dbReference type="ARBA" id="ARBA00023125"/>
    </source>
</evidence>
<keyword evidence="2" id="KW-0238">DNA-binding</keyword>
<keyword evidence="3" id="KW-0804">Transcription</keyword>
<reference evidence="7" key="1">
    <citation type="submission" date="2015-08" db="EMBL/GenBank/DDBJ databases">
        <authorList>
            <person name="Babu N.S."/>
            <person name="Beckwith C.J."/>
            <person name="Beseler K.G."/>
            <person name="Brison A."/>
            <person name="Carone J.V."/>
            <person name="Caskin T.P."/>
            <person name="Diamond M."/>
            <person name="Durham M.E."/>
            <person name="Foxe J.M."/>
            <person name="Go M."/>
            <person name="Henderson B.A."/>
            <person name="Jones I.B."/>
            <person name="McGettigan J.A."/>
            <person name="Micheletti S.J."/>
            <person name="Nasrallah M.E."/>
            <person name="Ortiz D."/>
            <person name="Piller C.R."/>
            <person name="Privatt S.R."/>
            <person name="Schneider S.L."/>
            <person name="Sharp S."/>
            <person name="Smith T.C."/>
            <person name="Stanton J.D."/>
            <person name="Ullery H.E."/>
            <person name="Wilson R.J."/>
            <person name="Serrano M.G."/>
            <person name="Buck G."/>
            <person name="Lee V."/>
            <person name="Wang Y."/>
            <person name="Carvalho R."/>
            <person name="Voegtly L."/>
            <person name="Shi R."/>
            <person name="Duckworth R."/>
            <person name="Johnson A."/>
            <person name="Loviza R."/>
            <person name="Walstead R."/>
            <person name="Shah Z."/>
            <person name="Kiflezghi M."/>
            <person name="Wade K."/>
            <person name="Ball S.L."/>
            <person name="Bradley K.W."/>
            <person name="Asai D.J."/>
            <person name="Bowman C.A."/>
            <person name="Russell D.A."/>
            <person name="Pope W.H."/>
            <person name="Jacobs-Sera D."/>
            <person name="Hendrix R.W."/>
            <person name="Hatfull G.F."/>
        </authorList>
    </citation>
    <scope>NUCLEOTIDE SEQUENCE</scope>
</reference>
<dbReference type="PROSITE" id="PS50863">
    <property type="entry name" value="B3"/>
    <property type="match status" value="1"/>
</dbReference>
<feature type="region of interest" description="Disordered" evidence="5">
    <location>
        <begin position="317"/>
        <end position="403"/>
    </location>
</feature>
<dbReference type="SUPFAM" id="SSF101936">
    <property type="entry name" value="DNA-binding pseudobarrel domain"/>
    <property type="match status" value="1"/>
</dbReference>
<dbReference type="EMBL" id="GDKF01001713">
    <property type="protein sequence ID" value="JAT76909.1"/>
    <property type="molecule type" value="Transcribed_RNA"/>
</dbReference>
<feature type="compositionally biased region" description="Low complexity" evidence="5">
    <location>
        <begin position="351"/>
        <end position="366"/>
    </location>
</feature>
<dbReference type="InterPro" id="IPR015300">
    <property type="entry name" value="DNA-bd_pseudobarrel_sf"/>
</dbReference>
<organism evidence="7">
    <name type="scientific">Auxenochlorella protothecoides</name>
    <name type="common">Green microalga</name>
    <name type="synonym">Chlorella protothecoides</name>
    <dbReference type="NCBI Taxonomy" id="3075"/>
    <lineage>
        <taxon>Eukaryota</taxon>
        <taxon>Viridiplantae</taxon>
        <taxon>Chlorophyta</taxon>
        <taxon>core chlorophytes</taxon>
        <taxon>Trebouxiophyceae</taxon>
        <taxon>Chlorellales</taxon>
        <taxon>Chlorellaceae</taxon>
        <taxon>Auxenochlorella</taxon>
    </lineage>
</organism>
<keyword evidence="1" id="KW-0805">Transcription regulation</keyword>
<feature type="compositionally biased region" description="Polar residues" evidence="5">
    <location>
        <begin position="73"/>
        <end position="82"/>
    </location>
</feature>
<evidence type="ECO:0000256" key="4">
    <source>
        <dbReference type="ARBA" id="ARBA00023242"/>
    </source>
</evidence>
<feature type="region of interest" description="Disordered" evidence="5">
    <location>
        <begin position="428"/>
        <end position="595"/>
    </location>
</feature>
<dbReference type="InterPro" id="IPR003340">
    <property type="entry name" value="B3_DNA-bd"/>
</dbReference>
<feature type="compositionally biased region" description="Low complexity" evidence="5">
    <location>
        <begin position="114"/>
        <end position="124"/>
    </location>
</feature>
<dbReference type="GO" id="GO:0003677">
    <property type="term" value="F:DNA binding"/>
    <property type="evidence" value="ECO:0007669"/>
    <property type="project" value="UniProtKB-KW"/>
</dbReference>
<feature type="domain" description="TF-B3" evidence="6">
    <location>
        <begin position="650"/>
        <end position="716"/>
    </location>
</feature>
<evidence type="ECO:0000256" key="3">
    <source>
        <dbReference type="ARBA" id="ARBA00023163"/>
    </source>
</evidence>